<accession>A0A2J5HPR6</accession>
<feature type="compositionally biased region" description="Polar residues" evidence="1">
    <location>
        <begin position="505"/>
        <end position="527"/>
    </location>
</feature>
<dbReference type="EMBL" id="KZ559564">
    <property type="protein sequence ID" value="PLN79194.1"/>
    <property type="molecule type" value="Genomic_DNA"/>
</dbReference>
<dbReference type="AlphaFoldDB" id="A0A2J5HPR6"/>
<gene>
    <name evidence="2" type="ORF">BDW42DRAFT_131318</name>
</gene>
<organism evidence="2 3">
    <name type="scientific">Aspergillus taichungensis</name>
    <dbReference type="NCBI Taxonomy" id="482145"/>
    <lineage>
        <taxon>Eukaryota</taxon>
        <taxon>Fungi</taxon>
        <taxon>Dikarya</taxon>
        <taxon>Ascomycota</taxon>
        <taxon>Pezizomycotina</taxon>
        <taxon>Eurotiomycetes</taxon>
        <taxon>Eurotiomycetidae</taxon>
        <taxon>Eurotiales</taxon>
        <taxon>Aspergillaceae</taxon>
        <taxon>Aspergillus</taxon>
        <taxon>Aspergillus subgen. Circumdati</taxon>
    </lineage>
</organism>
<feature type="compositionally biased region" description="Basic and acidic residues" evidence="1">
    <location>
        <begin position="164"/>
        <end position="179"/>
    </location>
</feature>
<feature type="compositionally biased region" description="Polar residues" evidence="1">
    <location>
        <begin position="181"/>
        <end position="194"/>
    </location>
</feature>
<evidence type="ECO:0000313" key="3">
    <source>
        <dbReference type="Proteomes" id="UP000235023"/>
    </source>
</evidence>
<name>A0A2J5HPR6_9EURO</name>
<feature type="compositionally biased region" description="Basic and acidic residues" evidence="1">
    <location>
        <begin position="313"/>
        <end position="326"/>
    </location>
</feature>
<sequence>MPFWRKRPRWPPSPSVEDEAESLSRELYGLTMLGEKPGVEGVCARGTVDQYPVLLEVPSFVSITQSFPSWEDSGRCGSSDDSAGPPTPPLVAKQDPIFNVAGATDMPEYTLDSVPVSAPMKPGSMTPQNRSREPSRARSTRKPKQSTDPQPPVARQQPSKSKTRKEDRGAAPTTRRAESCTRLSTTLAFRSGSRNPEDTRSESRTKLRTTSESRSGSLNPEDTRAESRTRLRTTPAPRSVSRNSKDTRAESRIRLSTAPASSSSSPSLEDARPTPVQSTVPRRSSSVKHEKPRRPITATRSTTMSGYQSDTATMKDREERLSQKDKSSKKKMLVQKETPIQKEKPTQSPPTAEKPSGGAPNAPSLAERLEEKIRRRKEERNSPKLPDDAQVDRETPANPPPAPVVPTAVVPAPVDNHIERQAEPVDYFSDTGVRPAAVKKSRSLKPALKTYKSSSGSSSDRESPASVIFTDTNTSQTSLSSDEAPPKRPPTRRTVSFLDEPSKPAASTTQQAIEADQQQPLTRQTSSPRERTRSPPTSHPGGFSLLPCSRAVPKAGYQDWYTIKGLTHLNICPGCTTQMRKSRFRDQFTLANPRPRGDKVRCSMSLPWARLAWTQTLKEQLDHLDMLYDVTWTSAGTKPCTGRTISDQYWYRIIDPDTGVFLPKFNVCSACIRNLRTVIPAHRSTFKRSSTKQERVCDLVTDSPRFIRYIDLLDMSATRAEQGELDLSDFMAYARRKVVIRDCPRDRPVFSTWHYMPKLPTFTVCEDCYDDVVWPLVRANQPLARRFSSSSRLLPGKAAAQCCREASCQLYSPRIRAKFQDAVVRDDLEYLSSIAVRRFDAEQRYLERREVLREKERLGYDCDAELRENLEEWKRWE</sequence>
<feature type="compositionally biased region" description="Low complexity" evidence="1">
    <location>
        <begin position="405"/>
        <end position="414"/>
    </location>
</feature>
<feature type="compositionally biased region" description="Basic and acidic residues" evidence="1">
    <location>
        <begin position="243"/>
        <end position="253"/>
    </location>
</feature>
<feature type="compositionally biased region" description="Basic and acidic residues" evidence="1">
    <location>
        <begin position="195"/>
        <end position="211"/>
    </location>
</feature>
<dbReference type="OrthoDB" id="5324692at2759"/>
<reference evidence="3" key="1">
    <citation type="submission" date="2017-12" db="EMBL/GenBank/DDBJ databases">
        <authorList>
            <consortium name="DOE Joint Genome Institute"/>
            <person name="Mondo S.J."/>
            <person name="Kjaerbolling I."/>
            <person name="Vesth T.C."/>
            <person name="Frisvad J.C."/>
            <person name="Nybo J.L."/>
            <person name="Theobald S."/>
            <person name="Kuo A."/>
            <person name="Bowyer P."/>
            <person name="Matsuda Y."/>
            <person name="Lyhne E.K."/>
            <person name="Kogle M.E."/>
            <person name="Clum A."/>
            <person name="Lipzen A."/>
            <person name="Salamov A."/>
            <person name="Ngan C.Y."/>
            <person name="Daum C."/>
            <person name="Chiniquy J."/>
            <person name="Barry K."/>
            <person name="LaButti K."/>
            <person name="Haridas S."/>
            <person name="Simmons B.A."/>
            <person name="Magnuson J.K."/>
            <person name="Mortensen U.H."/>
            <person name="Larsen T.O."/>
            <person name="Grigoriev I.V."/>
            <person name="Baker S.E."/>
            <person name="Andersen M.R."/>
            <person name="Nordberg H.P."/>
            <person name="Cantor M.N."/>
            <person name="Hua S.X."/>
        </authorList>
    </citation>
    <scope>NUCLEOTIDE SEQUENCE [LARGE SCALE GENOMIC DNA]</scope>
    <source>
        <strain evidence="3">IBT 19404</strain>
    </source>
</reference>
<feature type="region of interest" description="Disordered" evidence="1">
    <location>
        <begin position="68"/>
        <end position="545"/>
    </location>
</feature>
<feature type="compositionally biased region" description="Low complexity" evidence="1">
    <location>
        <begin position="256"/>
        <end position="267"/>
    </location>
</feature>
<protein>
    <submittedName>
        <fullName evidence="2">Uncharacterized protein</fullName>
    </submittedName>
</protein>
<keyword evidence="3" id="KW-1185">Reference proteome</keyword>
<feature type="compositionally biased region" description="Polar residues" evidence="1">
    <location>
        <begin position="469"/>
        <end position="481"/>
    </location>
</feature>
<proteinExistence type="predicted"/>
<evidence type="ECO:0000313" key="2">
    <source>
        <dbReference type="EMBL" id="PLN79194.1"/>
    </source>
</evidence>
<feature type="compositionally biased region" description="Basic and acidic residues" evidence="1">
    <location>
        <begin position="367"/>
        <end position="395"/>
    </location>
</feature>
<evidence type="ECO:0000256" key="1">
    <source>
        <dbReference type="SAM" id="MobiDB-lite"/>
    </source>
</evidence>
<dbReference type="Proteomes" id="UP000235023">
    <property type="component" value="Unassembled WGS sequence"/>
</dbReference>
<feature type="compositionally biased region" description="Polar residues" evidence="1">
    <location>
        <begin position="298"/>
        <end position="312"/>
    </location>
</feature>
<feature type="compositionally biased region" description="Polar residues" evidence="1">
    <location>
        <begin position="275"/>
        <end position="284"/>
    </location>
</feature>